<evidence type="ECO:0000259" key="7">
    <source>
        <dbReference type="Pfam" id="PF06271"/>
    </source>
</evidence>
<keyword evidence="5 6" id="KW-0472">Membrane</keyword>
<evidence type="ECO:0000256" key="3">
    <source>
        <dbReference type="ARBA" id="ARBA00022692"/>
    </source>
</evidence>
<gene>
    <name evidence="8" type="ordered locus">AS9A_3698</name>
</gene>
<reference evidence="8 9" key="1">
    <citation type="journal article" date="2011" name="J. Bacteriol.">
        <title>Complete genome sequence of Amycolicicoccus subflavus DQS3-9A1T, an actinomycete isolated from crude oil-polluted soil.</title>
        <authorList>
            <person name="Cai M."/>
            <person name="Chen W.M."/>
            <person name="Nie Y."/>
            <person name="Chi C.Q."/>
            <person name="Wang Y.N."/>
            <person name="Tang Y.Q."/>
            <person name="Li G.Y."/>
            <person name="Wu X.L."/>
        </authorList>
    </citation>
    <scope>NUCLEOTIDE SEQUENCE [LARGE SCALE GENOMIC DNA]</scope>
    <source>
        <strain evidence="9">DSM 45089 / DQS3-9A1</strain>
    </source>
</reference>
<keyword evidence="3 6" id="KW-0812">Transmembrane</keyword>
<evidence type="ECO:0000256" key="6">
    <source>
        <dbReference type="SAM" id="Phobius"/>
    </source>
</evidence>
<feature type="transmembrane region" description="Helical" evidence="6">
    <location>
        <begin position="34"/>
        <end position="51"/>
    </location>
</feature>
<sequence>MSTGGYDPETNPQFTGSGFGTKPAGVAPRGIARLIDWVIAGILGAIVFWLLRQGGEVPAWAALLPGAGFGFLYFLVFEVTTGSTPGKKILGLHVMGSGGRSKPSLKESAVRNAYMLLNLISFVGSLLWLIAVVAIGFTISTSSAKQGFHDRIAGGTQVVKK</sequence>
<dbReference type="GO" id="GO:0005886">
    <property type="term" value="C:plasma membrane"/>
    <property type="evidence" value="ECO:0007669"/>
    <property type="project" value="UniProtKB-SubCell"/>
</dbReference>
<dbReference type="RefSeq" id="WP_013808485.1">
    <property type="nucleotide sequence ID" value="NC_015564.1"/>
</dbReference>
<dbReference type="Pfam" id="PF06271">
    <property type="entry name" value="RDD"/>
    <property type="match status" value="1"/>
</dbReference>
<protein>
    <submittedName>
        <fullName evidence="8">RDD domain containing protein</fullName>
    </submittedName>
</protein>
<feature type="transmembrane region" description="Helical" evidence="6">
    <location>
        <begin position="116"/>
        <end position="139"/>
    </location>
</feature>
<dbReference type="AlphaFoldDB" id="F6EEZ9"/>
<evidence type="ECO:0000256" key="5">
    <source>
        <dbReference type="ARBA" id="ARBA00023136"/>
    </source>
</evidence>
<feature type="transmembrane region" description="Helical" evidence="6">
    <location>
        <begin position="57"/>
        <end position="77"/>
    </location>
</feature>
<dbReference type="KEGG" id="asd:AS9A_3698"/>
<dbReference type="Proteomes" id="UP000009235">
    <property type="component" value="Chromosome"/>
</dbReference>
<keyword evidence="4 6" id="KW-1133">Transmembrane helix</keyword>
<accession>F6EEZ9</accession>
<keyword evidence="2" id="KW-1003">Cell membrane</keyword>
<dbReference type="eggNOG" id="COG1714">
    <property type="taxonomic scope" value="Bacteria"/>
</dbReference>
<evidence type="ECO:0000256" key="4">
    <source>
        <dbReference type="ARBA" id="ARBA00022989"/>
    </source>
</evidence>
<dbReference type="InterPro" id="IPR010432">
    <property type="entry name" value="RDD"/>
</dbReference>
<dbReference type="InterPro" id="IPR051791">
    <property type="entry name" value="Pra-immunoreactive"/>
</dbReference>
<dbReference type="STRING" id="443218.AS9A_3698"/>
<evidence type="ECO:0000256" key="1">
    <source>
        <dbReference type="ARBA" id="ARBA00004651"/>
    </source>
</evidence>
<proteinExistence type="predicted"/>
<dbReference type="HOGENOM" id="CLU_113306_0_0_11"/>
<organism evidence="8 9">
    <name type="scientific">Hoyosella subflava (strain DSM 45089 / JCM 17490 / NBRC 109087 / DQS3-9A1)</name>
    <name type="common">Amycolicicoccus subflavus</name>
    <dbReference type="NCBI Taxonomy" id="443218"/>
    <lineage>
        <taxon>Bacteria</taxon>
        <taxon>Bacillati</taxon>
        <taxon>Actinomycetota</taxon>
        <taxon>Actinomycetes</taxon>
        <taxon>Mycobacteriales</taxon>
        <taxon>Hoyosellaceae</taxon>
        <taxon>Hoyosella</taxon>
    </lineage>
</organism>
<evidence type="ECO:0000313" key="8">
    <source>
        <dbReference type="EMBL" id="AEF42136.1"/>
    </source>
</evidence>
<dbReference type="OrthoDB" id="4555857at2"/>
<keyword evidence="9" id="KW-1185">Reference proteome</keyword>
<evidence type="ECO:0000313" key="9">
    <source>
        <dbReference type="Proteomes" id="UP000009235"/>
    </source>
</evidence>
<evidence type="ECO:0000256" key="2">
    <source>
        <dbReference type="ARBA" id="ARBA00022475"/>
    </source>
</evidence>
<dbReference type="EMBL" id="CP002786">
    <property type="protein sequence ID" value="AEF42136.1"/>
    <property type="molecule type" value="Genomic_DNA"/>
</dbReference>
<feature type="domain" description="RDD" evidence="7">
    <location>
        <begin position="24"/>
        <end position="154"/>
    </location>
</feature>
<name>F6EEZ9_HOYSD</name>
<comment type="subcellular location">
    <subcellularLocation>
        <location evidence="1">Cell membrane</location>
        <topology evidence="1">Multi-pass membrane protein</topology>
    </subcellularLocation>
</comment>
<dbReference type="PANTHER" id="PTHR36115">
    <property type="entry name" value="PROLINE-RICH ANTIGEN HOMOLOG-RELATED"/>
    <property type="match status" value="1"/>
</dbReference>